<evidence type="ECO:0000313" key="3">
    <source>
        <dbReference type="Proteomes" id="UP001354989"/>
    </source>
</evidence>
<sequence length="425" mass="49756">MLRPIPFILGLALMVFTTSVSFAKKTKMLYRDHIYQSNIKAVKLFPKTTDPVQMMIAPVVPLNGQQLILEFDDLAEDYQEYRAKLIHCNYDWKPSNLANMEYLDNYNEFNINDYEFSENTRVDFVKYQLQIPRVKMSGNYVVVVYKESDPEDLILTARFVVYRNIAGIDAKLSRSDLVMDRDIKQQINFQINYGSYTISNAFTDLKVVLRQNHRWDNAIFNLKPTNVRHDLGQVEYNFFNGENNFLGGNEYRFIDLRSVSYTGRNVAKIRRDDYMNYAWLNTDRSRQGEPYVGYKDQNGQFFLENVGLEQDLAGSDYMKTTFSLEAPNFDQGKIFVIGAFSNWELQPELRMKKDPQSGIYTCTTLLKQGFYNYQYVVLGGGHQWWDVEGSFFDTENDYDIIVYYRGPTDRADQVIGYRAFNTQQQ</sequence>
<dbReference type="InterPro" id="IPR014756">
    <property type="entry name" value="Ig_E-set"/>
</dbReference>
<dbReference type="RefSeq" id="WP_338397678.1">
    <property type="nucleotide sequence ID" value="NZ_AP025292.1"/>
</dbReference>
<gene>
    <name evidence="2" type="ORF">PEPS_07320</name>
</gene>
<feature type="domain" description="Type 9 secretion system plug protein N-terminal" evidence="1">
    <location>
        <begin position="39"/>
        <end position="162"/>
    </location>
</feature>
<dbReference type="InterPro" id="IPR031345">
    <property type="entry name" value="T9SS_Plug_N"/>
</dbReference>
<dbReference type="EMBL" id="AP025292">
    <property type="protein sequence ID" value="BDC98451.1"/>
    <property type="molecule type" value="Genomic_DNA"/>
</dbReference>
<dbReference type="Proteomes" id="UP001354989">
    <property type="component" value="Chromosome"/>
</dbReference>
<name>A0ABM7VBZ3_9BACT</name>
<accession>A0ABM7VBZ3</accession>
<organism evidence="2 3">
    <name type="scientific">Persicobacter psychrovividus</name>
    <dbReference type="NCBI Taxonomy" id="387638"/>
    <lineage>
        <taxon>Bacteria</taxon>
        <taxon>Pseudomonadati</taxon>
        <taxon>Bacteroidota</taxon>
        <taxon>Cytophagia</taxon>
        <taxon>Cytophagales</taxon>
        <taxon>Persicobacteraceae</taxon>
        <taxon>Persicobacter</taxon>
    </lineage>
</organism>
<evidence type="ECO:0000259" key="1">
    <source>
        <dbReference type="Pfam" id="PF17116"/>
    </source>
</evidence>
<dbReference type="InterPro" id="IPR013783">
    <property type="entry name" value="Ig-like_fold"/>
</dbReference>
<dbReference type="Gene3D" id="2.60.40.10">
    <property type="entry name" value="Immunoglobulins"/>
    <property type="match status" value="1"/>
</dbReference>
<evidence type="ECO:0000313" key="2">
    <source>
        <dbReference type="EMBL" id="BDC98451.1"/>
    </source>
</evidence>
<proteinExistence type="predicted"/>
<dbReference type="SUPFAM" id="SSF81296">
    <property type="entry name" value="E set domains"/>
    <property type="match status" value="1"/>
</dbReference>
<reference evidence="2 3" key="1">
    <citation type="submission" date="2021-12" db="EMBL/GenBank/DDBJ databases">
        <title>Genome sequencing of bacteria with rrn-lacking chromosome and rrn-plasmid.</title>
        <authorList>
            <person name="Anda M."/>
            <person name="Iwasaki W."/>
        </authorList>
    </citation>
    <scope>NUCLEOTIDE SEQUENCE [LARGE SCALE GENOMIC DNA]</scope>
    <source>
        <strain evidence="2 3">NBRC 101262</strain>
    </source>
</reference>
<protein>
    <submittedName>
        <fullName evidence="2">DUF5103 domain-containing protein</fullName>
    </submittedName>
</protein>
<dbReference type="Pfam" id="PF17116">
    <property type="entry name" value="T9SS_plug_1st"/>
    <property type="match status" value="1"/>
</dbReference>
<keyword evidence="3" id="KW-1185">Reference proteome</keyword>